<dbReference type="InterPro" id="IPR000639">
    <property type="entry name" value="Epox_hydrolase-like"/>
</dbReference>
<dbReference type="EMBL" id="NRSG01000019">
    <property type="protein sequence ID" value="MBK1657476.1"/>
    <property type="molecule type" value="Genomic_DNA"/>
</dbReference>
<sequence length="322" mass="35430">MHRRHLFHAGAALGAALAMPAAAQPAVLPSPGATGPVRYRTVTVDGLEIFYREAGPADAPALLLLHGYPTSSHMFRDLIPRLAGRYRVVAPDFPGFGFSAAPDPARFAYSFETIARVMQGFTRAVSLQRFALYVFDYGAPVGWRLAAAQPERVTAIVTQNGNAYEEGLLEAWAPIRAYWSAPDDPAKREALRPFTTLPTTKWQYTHGVPDPDLVSPDGWTHDQARLDRPGNAEIQLDLFRDYASNVALYPAWQAAFRRHRWPTLVAWGKNDPFFGPAGAEAFRRDLPVDGVHLLDTGHFALETHAAAIAGLIDPFLRQHAKG</sequence>
<protein>
    <recommendedName>
        <fullName evidence="2">AB hydrolase-1 domain-containing protein</fullName>
    </recommendedName>
</protein>
<dbReference type="PANTHER" id="PTHR42977">
    <property type="entry name" value="HYDROLASE-RELATED"/>
    <property type="match status" value="1"/>
</dbReference>
<dbReference type="InterPro" id="IPR029058">
    <property type="entry name" value="AB_hydrolase_fold"/>
</dbReference>
<evidence type="ECO:0000256" key="1">
    <source>
        <dbReference type="SAM" id="SignalP"/>
    </source>
</evidence>
<dbReference type="InterPro" id="IPR051340">
    <property type="entry name" value="Haloalkane_dehalogenase"/>
</dbReference>
<name>A0ABS1CSN1_9PROT</name>
<evidence type="ECO:0000259" key="2">
    <source>
        <dbReference type="Pfam" id="PF00561"/>
    </source>
</evidence>
<comment type="caution">
    <text evidence="3">The sequence shown here is derived from an EMBL/GenBank/DDBJ whole genome shotgun (WGS) entry which is preliminary data.</text>
</comment>
<accession>A0ABS1CSN1</accession>
<dbReference type="PRINTS" id="PR00111">
    <property type="entry name" value="ABHYDROLASE"/>
</dbReference>
<reference evidence="3 4" key="1">
    <citation type="journal article" date="2020" name="Microorganisms">
        <title>Osmotic Adaptation and Compatible Solute Biosynthesis of Phototrophic Bacteria as Revealed from Genome Analyses.</title>
        <authorList>
            <person name="Imhoff J.F."/>
            <person name="Rahn T."/>
            <person name="Kunzel S."/>
            <person name="Keller A."/>
            <person name="Neulinger S.C."/>
        </authorList>
    </citation>
    <scope>NUCLEOTIDE SEQUENCE [LARGE SCALE GENOMIC DNA]</scope>
    <source>
        <strain evidence="3 4">DSM 15382</strain>
    </source>
</reference>
<gene>
    <name evidence="3" type="ORF">CKO45_04430</name>
</gene>
<keyword evidence="1" id="KW-0732">Signal</keyword>
<dbReference type="Pfam" id="PF00561">
    <property type="entry name" value="Abhydrolase_1"/>
    <property type="match status" value="1"/>
</dbReference>
<feature type="signal peptide" evidence="1">
    <location>
        <begin position="1"/>
        <end position="23"/>
    </location>
</feature>
<dbReference type="Proteomes" id="UP000697995">
    <property type="component" value="Unassembled WGS sequence"/>
</dbReference>
<proteinExistence type="predicted"/>
<dbReference type="RefSeq" id="WP_133220939.1">
    <property type="nucleotide sequence ID" value="NZ_NRSG01000019.1"/>
</dbReference>
<feature type="chain" id="PRO_5045480386" description="AB hydrolase-1 domain-containing protein" evidence="1">
    <location>
        <begin position="24"/>
        <end position="322"/>
    </location>
</feature>
<evidence type="ECO:0000313" key="3">
    <source>
        <dbReference type="EMBL" id="MBK1657476.1"/>
    </source>
</evidence>
<keyword evidence="4" id="KW-1185">Reference proteome</keyword>
<dbReference type="PANTHER" id="PTHR42977:SF1">
    <property type="entry name" value="BLR6576 PROTEIN"/>
    <property type="match status" value="1"/>
</dbReference>
<dbReference type="PRINTS" id="PR00412">
    <property type="entry name" value="EPOXHYDRLASE"/>
</dbReference>
<dbReference type="InterPro" id="IPR000073">
    <property type="entry name" value="AB_hydrolase_1"/>
</dbReference>
<feature type="domain" description="AB hydrolase-1" evidence="2">
    <location>
        <begin position="60"/>
        <end position="304"/>
    </location>
</feature>
<organism evidence="3 4">
    <name type="scientific">Paracraurococcus ruber</name>
    <dbReference type="NCBI Taxonomy" id="77675"/>
    <lineage>
        <taxon>Bacteria</taxon>
        <taxon>Pseudomonadati</taxon>
        <taxon>Pseudomonadota</taxon>
        <taxon>Alphaproteobacteria</taxon>
        <taxon>Acetobacterales</taxon>
        <taxon>Roseomonadaceae</taxon>
        <taxon>Paracraurococcus</taxon>
    </lineage>
</organism>
<evidence type="ECO:0000313" key="4">
    <source>
        <dbReference type="Proteomes" id="UP000697995"/>
    </source>
</evidence>
<dbReference type="SUPFAM" id="SSF53474">
    <property type="entry name" value="alpha/beta-Hydrolases"/>
    <property type="match status" value="1"/>
</dbReference>
<dbReference type="Gene3D" id="3.40.50.1820">
    <property type="entry name" value="alpha/beta hydrolase"/>
    <property type="match status" value="1"/>
</dbReference>